<dbReference type="InterPro" id="IPR052715">
    <property type="entry name" value="RAYT_transposase"/>
</dbReference>
<dbReference type="GO" id="GO:0006313">
    <property type="term" value="P:DNA transposition"/>
    <property type="evidence" value="ECO:0007669"/>
    <property type="project" value="InterPro"/>
</dbReference>
<sequence>MSSAKPHRKRVRHFDQQGEIHELTFSCYHRWPLLEDDWRREQLSQSIERAMASYHWRLAAFVYMPEHVHLLVLPTAPGAKVDKLLFAIKRPLSYRVKQQLRADNDPLVQRLTVRQRPGKTTFRFWQEGPGYDRNIRSAEALQGSIEYIHLNPVRRGLVDKAIEYPWSSARWYAAEGPEQDVRLPRLSAVPPDWFAGESDFTSY</sequence>
<dbReference type="AlphaFoldDB" id="A0A9X2FEW2"/>
<dbReference type="NCBIfam" id="NF047646">
    <property type="entry name" value="REP_Tyr_transpos"/>
    <property type="match status" value="1"/>
</dbReference>
<proteinExistence type="predicted"/>
<dbReference type="Pfam" id="PF01797">
    <property type="entry name" value="Y1_Tnp"/>
    <property type="match status" value="1"/>
</dbReference>
<gene>
    <name evidence="2" type="ORF">NG895_23760</name>
</gene>
<dbReference type="RefSeq" id="WP_252855043.1">
    <property type="nucleotide sequence ID" value="NZ_JAMXLR010000078.1"/>
</dbReference>
<keyword evidence="3" id="KW-1185">Reference proteome</keyword>
<feature type="domain" description="Transposase IS200-like" evidence="1">
    <location>
        <begin position="16"/>
        <end position="151"/>
    </location>
</feature>
<protein>
    <submittedName>
        <fullName evidence="2">Transposase</fullName>
    </submittedName>
</protein>
<dbReference type="SMART" id="SM01321">
    <property type="entry name" value="Y1_Tnp"/>
    <property type="match status" value="1"/>
</dbReference>
<dbReference type="GO" id="GO:0004803">
    <property type="term" value="F:transposase activity"/>
    <property type="evidence" value="ECO:0007669"/>
    <property type="project" value="InterPro"/>
</dbReference>
<dbReference type="SUPFAM" id="SSF143422">
    <property type="entry name" value="Transposase IS200-like"/>
    <property type="match status" value="1"/>
</dbReference>
<organism evidence="2 3">
    <name type="scientific">Aeoliella straminimaris</name>
    <dbReference type="NCBI Taxonomy" id="2954799"/>
    <lineage>
        <taxon>Bacteria</taxon>
        <taxon>Pseudomonadati</taxon>
        <taxon>Planctomycetota</taxon>
        <taxon>Planctomycetia</taxon>
        <taxon>Pirellulales</taxon>
        <taxon>Lacipirellulaceae</taxon>
        <taxon>Aeoliella</taxon>
    </lineage>
</organism>
<dbReference type="Gene3D" id="3.30.70.1290">
    <property type="entry name" value="Transposase IS200-like"/>
    <property type="match status" value="1"/>
</dbReference>
<evidence type="ECO:0000313" key="2">
    <source>
        <dbReference type="EMBL" id="MCO6046928.1"/>
    </source>
</evidence>
<comment type="caution">
    <text evidence="2">The sequence shown here is derived from an EMBL/GenBank/DDBJ whole genome shotgun (WGS) entry which is preliminary data.</text>
</comment>
<dbReference type="PANTHER" id="PTHR36966">
    <property type="entry name" value="REP-ASSOCIATED TYROSINE TRANSPOSASE"/>
    <property type="match status" value="1"/>
</dbReference>
<evidence type="ECO:0000313" key="3">
    <source>
        <dbReference type="Proteomes" id="UP001155241"/>
    </source>
</evidence>
<reference evidence="2" key="1">
    <citation type="submission" date="2022-06" db="EMBL/GenBank/DDBJ databases">
        <title>Aeoliella straminimaris, a novel planctomycete from sediments.</title>
        <authorList>
            <person name="Vitorino I.R."/>
            <person name="Lage O.M."/>
        </authorList>
    </citation>
    <scope>NUCLEOTIDE SEQUENCE</scope>
    <source>
        <strain evidence="2">ICT_H6.2</strain>
    </source>
</reference>
<dbReference type="Proteomes" id="UP001155241">
    <property type="component" value="Unassembled WGS sequence"/>
</dbReference>
<dbReference type="InterPro" id="IPR002686">
    <property type="entry name" value="Transposase_17"/>
</dbReference>
<accession>A0A9X2FEW2</accession>
<dbReference type="GO" id="GO:0043565">
    <property type="term" value="F:sequence-specific DNA binding"/>
    <property type="evidence" value="ECO:0007669"/>
    <property type="project" value="TreeGrafter"/>
</dbReference>
<evidence type="ECO:0000259" key="1">
    <source>
        <dbReference type="SMART" id="SM01321"/>
    </source>
</evidence>
<dbReference type="PANTHER" id="PTHR36966:SF1">
    <property type="entry name" value="REP-ASSOCIATED TYROSINE TRANSPOSASE"/>
    <property type="match status" value="1"/>
</dbReference>
<dbReference type="InterPro" id="IPR036515">
    <property type="entry name" value="Transposase_17_sf"/>
</dbReference>
<name>A0A9X2FEW2_9BACT</name>
<dbReference type="EMBL" id="JAMXLR010000078">
    <property type="protein sequence ID" value="MCO6046928.1"/>
    <property type="molecule type" value="Genomic_DNA"/>
</dbReference>